<evidence type="ECO:0000313" key="15">
    <source>
        <dbReference type="EMBL" id="PTQ53335.1"/>
    </source>
</evidence>
<feature type="transmembrane region" description="Helical" evidence="13">
    <location>
        <begin position="47"/>
        <end position="71"/>
    </location>
</feature>
<dbReference type="PROSITE" id="PS00605">
    <property type="entry name" value="ATPASE_C"/>
    <property type="match status" value="1"/>
</dbReference>
<evidence type="ECO:0000256" key="9">
    <source>
        <dbReference type="ARBA" id="ARBA00023121"/>
    </source>
</evidence>
<evidence type="ECO:0000256" key="10">
    <source>
        <dbReference type="ARBA" id="ARBA00023136"/>
    </source>
</evidence>
<dbReference type="CDD" id="cd18185">
    <property type="entry name" value="ATP-synt_Fo_c_ATPE"/>
    <property type="match status" value="1"/>
</dbReference>
<dbReference type="GO" id="GO:0005886">
    <property type="term" value="C:plasma membrane"/>
    <property type="evidence" value="ECO:0007669"/>
    <property type="project" value="UniProtKB-SubCell"/>
</dbReference>
<dbReference type="SUPFAM" id="SSF81333">
    <property type="entry name" value="F1F0 ATP synthase subunit C"/>
    <property type="match status" value="1"/>
</dbReference>
<comment type="subcellular location">
    <subcellularLocation>
        <location evidence="13">Cell membrane</location>
        <topology evidence="13">Multi-pass membrane protein</topology>
    </subcellularLocation>
    <subcellularLocation>
        <location evidence="1">Membrane</location>
        <topology evidence="1">Multi-pass membrane protein</topology>
    </subcellularLocation>
</comment>
<dbReference type="NCBIfam" id="TIGR01260">
    <property type="entry name" value="ATP_synt_c"/>
    <property type="match status" value="1"/>
</dbReference>
<name>A0A2T5GAX4_9BACL</name>
<dbReference type="InterPro" id="IPR038662">
    <property type="entry name" value="ATP_synth_F0_csu_sf"/>
</dbReference>
<dbReference type="PROSITE" id="PS50928">
    <property type="entry name" value="ABC_TM1"/>
    <property type="match status" value="1"/>
</dbReference>
<dbReference type="InterPro" id="IPR000515">
    <property type="entry name" value="MetI-like"/>
</dbReference>
<dbReference type="NCBIfam" id="NF005363">
    <property type="entry name" value="PRK06876.1"/>
    <property type="match status" value="1"/>
</dbReference>
<evidence type="ECO:0000256" key="6">
    <source>
        <dbReference type="ARBA" id="ARBA00022781"/>
    </source>
</evidence>
<keyword evidence="10 13" id="KW-0472">Membrane</keyword>
<evidence type="ECO:0000256" key="3">
    <source>
        <dbReference type="ARBA" id="ARBA00022448"/>
    </source>
</evidence>
<comment type="function">
    <text evidence="13">Key component of the F(0) channel; it plays a direct role in translocation across the membrane. A homomeric c-ring of between 10-14 subunits forms the central stalk rotor element with the F(1) delta and epsilon subunits.</text>
</comment>
<evidence type="ECO:0000256" key="2">
    <source>
        <dbReference type="ARBA" id="ARBA00006704"/>
    </source>
</evidence>
<dbReference type="InterPro" id="IPR005953">
    <property type="entry name" value="ATP_synth_csu_bac/chlpt"/>
</dbReference>
<keyword evidence="9 13" id="KW-0446">Lipid-binding</keyword>
<evidence type="ECO:0000256" key="13">
    <source>
        <dbReference type="HAMAP-Rule" id="MF_01396"/>
    </source>
</evidence>
<dbReference type="Gene3D" id="1.20.20.10">
    <property type="entry name" value="F1F0 ATP synthase subunit C"/>
    <property type="match status" value="1"/>
</dbReference>
<keyword evidence="13" id="KW-1003">Cell membrane</keyword>
<protein>
    <recommendedName>
        <fullName evidence="13">ATP synthase subunit c</fullName>
    </recommendedName>
    <alternativeName>
        <fullName evidence="13">ATP synthase F(0) sector subunit c</fullName>
    </alternativeName>
    <alternativeName>
        <fullName evidence="13">F-type ATPase subunit c</fullName>
        <shortName evidence="13">F-ATPase subunit c</shortName>
    </alternativeName>
    <alternativeName>
        <fullName evidence="13">Lipid-binding protein</fullName>
    </alternativeName>
</protein>
<keyword evidence="3 13" id="KW-0813">Transport</keyword>
<dbReference type="HAMAP" id="MF_01396">
    <property type="entry name" value="ATP_synth_c_bact"/>
    <property type="match status" value="1"/>
</dbReference>
<dbReference type="GO" id="GO:0046933">
    <property type="term" value="F:proton-transporting ATP synthase activity, rotational mechanism"/>
    <property type="evidence" value="ECO:0007669"/>
    <property type="project" value="UniProtKB-UniRule"/>
</dbReference>
<dbReference type="Pfam" id="PF00137">
    <property type="entry name" value="ATP-synt_C"/>
    <property type="match status" value="1"/>
</dbReference>
<evidence type="ECO:0000256" key="7">
    <source>
        <dbReference type="ARBA" id="ARBA00022989"/>
    </source>
</evidence>
<sequence length="73" mass="7560">MTSTLAVAIIAAAAAFAAAIADAIVIKETIASMARQPEYGGQLRTTMFIGVALIEALPIIAIVIAFILLFLGR</sequence>
<evidence type="ECO:0000256" key="5">
    <source>
        <dbReference type="ARBA" id="ARBA00022692"/>
    </source>
</evidence>
<dbReference type="Proteomes" id="UP000244016">
    <property type="component" value="Unassembled WGS sequence"/>
</dbReference>
<comment type="caution">
    <text evidence="13">Lacks conserved residue(s) required for the propagation of feature annotation.</text>
</comment>
<dbReference type="PRINTS" id="PR00124">
    <property type="entry name" value="ATPASEC"/>
</dbReference>
<gene>
    <name evidence="13" type="primary">atpE</name>
    <name evidence="15" type="ORF">BLITH_0415</name>
</gene>
<feature type="site" description="Reversibly protonated during proton transport" evidence="13">
    <location>
        <position position="55"/>
    </location>
</feature>
<accession>A0A2T5GAX4</accession>
<keyword evidence="6 13" id="KW-0375">Hydrogen ion transport</keyword>
<dbReference type="InterPro" id="IPR020537">
    <property type="entry name" value="ATP_synth_F0_csu_DDCD_BS"/>
</dbReference>
<evidence type="ECO:0000256" key="11">
    <source>
        <dbReference type="ARBA" id="ARBA00023310"/>
    </source>
</evidence>
<dbReference type="GO" id="GO:0008289">
    <property type="term" value="F:lipid binding"/>
    <property type="evidence" value="ECO:0007669"/>
    <property type="project" value="UniProtKB-KW"/>
</dbReference>
<organism evidence="15 16">
    <name type="scientific">Brockia lithotrophica</name>
    <dbReference type="NCBI Taxonomy" id="933949"/>
    <lineage>
        <taxon>Bacteria</taxon>
        <taxon>Bacillati</taxon>
        <taxon>Bacillota</taxon>
        <taxon>Bacilli</taxon>
        <taxon>Bacillales</taxon>
        <taxon>Bacillales Family X. Incertae Sedis</taxon>
        <taxon>Brockia</taxon>
    </lineage>
</organism>
<dbReference type="InterPro" id="IPR000454">
    <property type="entry name" value="ATP_synth_F0_csu"/>
</dbReference>
<dbReference type="InterPro" id="IPR035921">
    <property type="entry name" value="F/V-ATP_Csub_sf"/>
</dbReference>
<keyword evidence="4 13" id="KW-0138">CF(0)</keyword>
<evidence type="ECO:0000259" key="14">
    <source>
        <dbReference type="PROSITE" id="PS50928"/>
    </source>
</evidence>
<reference evidence="15 16" key="1">
    <citation type="submission" date="2017-08" db="EMBL/GenBank/DDBJ databases">
        <title>Burning lignite coal seam in the remote Altai Mountains harbors a hydrogen-driven thermophilic microbial community.</title>
        <authorList>
            <person name="Kadnikov V.V."/>
            <person name="Mardanov A.V."/>
            <person name="Ivasenko D."/>
            <person name="Beletsky A.V."/>
            <person name="Karnachuk O.V."/>
            <person name="Ravin N.V."/>
        </authorList>
    </citation>
    <scope>NUCLEOTIDE SEQUENCE [LARGE SCALE GENOMIC DNA]</scope>
    <source>
        <strain evidence="15">AL31</strain>
    </source>
</reference>
<evidence type="ECO:0000256" key="12">
    <source>
        <dbReference type="ARBA" id="ARBA00025198"/>
    </source>
</evidence>
<evidence type="ECO:0000256" key="1">
    <source>
        <dbReference type="ARBA" id="ARBA00004141"/>
    </source>
</evidence>
<comment type="function">
    <text evidence="12 13">F(1)F(0) ATP synthase produces ATP from ADP in the presence of a proton or sodium gradient. F-type ATPases consist of two structural domains, F(1) containing the extramembraneous catalytic core and F(0) containing the membrane proton channel, linked together by a central stalk and a peripheral stalk. During catalysis, ATP synthesis in the catalytic domain of F(1) is coupled via a rotary mechanism of the central stalk subunits to proton translocation.</text>
</comment>
<evidence type="ECO:0000313" key="16">
    <source>
        <dbReference type="Proteomes" id="UP000244016"/>
    </source>
</evidence>
<dbReference type="GO" id="GO:0045259">
    <property type="term" value="C:proton-transporting ATP synthase complex"/>
    <property type="evidence" value="ECO:0007669"/>
    <property type="project" value="UniProtKB-KW"/>
</dbReference>
<proteinExistence type="inferred from homology"/>
<keyword evidence="8 13" id="KW-0406">Ion transport</keyword>
<keyword evidence="5 13" id="KW-0812">Transmembrane</keyword>
<keyword evidence="11 13" id="KW-0066">ATP synthesis</keyword>
<dbReference type="GO" id="GO:0033177">
    <property type="term" value="C:proton-transporting two-sector ATPase complex, proton-transporting domain"/>
    <property type="evidence" value="ECO:0007669"/>
    <property type="project" value="InterPro"/>
</dbReference>
<comment type="caution">
    <text evidence="15">The sequence shown here is derived from an EMBL/GenBank/DDBJ whole genome shotgun (WGS) entry which is preliminary data.</text>
</comment>
<dbReference type="EMBL" id="PEBW01000001">
    <property type="protein sequence ID" value="PTQ53335.1"/>
    <property type="molecule type" value="Genomic_DNA"/>
</dbReference>
<comment type="similarity">
    <text evidence="2 13">Belongs to the ATPase C chain family.</text>
</comment>
<keyword evidence="7 13" id="KW-1133">Transmembrane helix</keyword>
<evidence type="ECO:0000256" key="8">
    <source>
        <dbReference type="ARBA" id="ARBA00023065"/>
    </source>
</evidence>
<evidence type="ECO:0000256" key="4">
    <source>
        <dbReference type="ARBA" id="ARBA00022547"/>
    </source>
</evidence>
<feature type="domain" description="ABC transmembrane type-1" evidence="14">
    <location>
        <begin position="1"/>
        <end position="73"/>
    </location>
</feature>
<dbReference type="InterPro" id="IPR002379">
    <property type="entry name" value="ATPase_proteolipid_c-like_dom"/>
</dbReference>
<dbReference type="AlphaFoldDB" id="A0A2T5GAX4"/>